<accession>A0A1Z5JUV1</accession>
<organism evidence="1 2">
    <name type="scientific">Fistulifera solaris</name>
    <name type="common">Oleaginous diatom</name>
    <dbReference type="NCBI Taxonomy" id="1519565"/>
    <lineage>
        <taxon>Eukaryota</taxon>
        <taxon>Sar</taxon>
        <taxon>Stramenopiles</taxon>
        <taxon>Ochrophyta</taxon>
        <taxon>Bacillariophyta</taxon>
        <taxon>Bacillariophyceae</taxon>
        <taxon>Bacillariophycidae</taxon>
        <taxon>Naviculales</taxon>
        <taxon>Naviculaceae</taxon>
        <taxon>Fistulifera</taxon>
    </lineage>
</organism>
<dbReference type="EMBL" id="BDSP01000118">
    <property type="protein sequence ID" value="GAX17646.1"/>
    <property type="molecule type" value="Genomic_DNA"/>
</dbReference>
<dbReference type="InParanoid" id="A0A1Z5JUV1"/>
<dbReference type="Proteomes" id="UP000198406">
    <property type="component" value="Unassembled WGS sequence"/>
</dbReference>
<evidence type="ECO:0000313" key="1">
    <source>
        <dbReference type="EMBL" id="GAX17646.1"/>
    </source>
</evidence>
<comment type="caution">
    <text evidence="1">The sequence shown here is derived from an EMBL/GenBank/DDBJ whole genome shotgun (WGS) entry which is preliminary data.</text>
</comment>
<gene>
    <name evidence="1" type="ORF">FisN_18Lu312</name>
</gene>
<dbReference type="Gene3D" id="3.40.1410.10">
    <property type="entry name" value="Chorismate lyase-like"/>
    <property type="match status" value="1"/>
</dbReference>
<dbReference type="InterPro" id="IPR028978">
    <property type="entry name" value="Chorismate_lyase_/UTRA_dom_sf"/>
</dbReference>
<protein>
    <submittedName>
        <fullName evidence="1">Uncharacterized protein</fullName>
    </submittedName>
</protein>
<reference evidence="1 2" key="1">
    <citation type="journal article" date="2015" name="Plant Cell">
        <title>Oil accumulation by the oleaginous diatom Fistulifera solaris as revealed by the genome and transcriptome.</title>
        <authorList>
            <person name="Tanaka T."/>
            <person name="Maeda Y."/>
            <person name="Veluchamy A."/>
            <person name="Tanaka M."/>
            <person name="Abida H."/>
            <person name="Marechal E."/>
            <person name="Bowler C."/>
            <person name="Muto M."/>
            <person name="Sunaga Y."/>
            <person name="Tanaka M."/>
            <person name="Yoshino T."/>
            <person name="Taniguchi T."/>
            <person name="Fukuda Y."/>
            <person name="Nemoto M."/>
            <person name="Matsumoto M."/>
            <person name="Wong P.S."/>
            <person name="Aburatani S."/>
            <person name="Fujibuchi W."/>
        </authorList>
    </citation>
    <scope>NUCLEOTIDE SEQUENCE [LARGE SCALE GENOMIC DNA]</scope>
    <source>
        <strain evidence="1 2">JPCC DA0580</strain>
    </source>
</reference>
<keyword evidence="2" id="KW-1185">Reference proteome</keyword>
<evidence type="ECO:0000313" key="2">
    <source>
        <dbReference type="Proteomes" id="UP000198406"/>
    </source>
</evidence>
<dbReference type="AlphaFoldDB" id="A0A1Z5JUV1"/>
<proteinExistence type="predicted"/>
<dbReference type="SUPFAM" id="SSF64288">
    <property type="entry name" value="Chorismate lyase-like"/>
    <property type="match status" value="1"/>
</dbReference>
<name>A0A1Z5JUV1_FISSO</name>
<sequence length="168" mass="18787">MARGLQTESFVDALTGTSGNATTLATAFGLTNPLDRLVLTANGNLQRLIASYYDADVSVRVEGCSFRQENPRVWDRTVYLEVLGVEFCRAESEVTIQQDSCQELVASGQVGLGQLFRYLNVLPMFFLREAGVDPITGGIWREYTLQCDALTCQIREEFIPGLWELDHR</sequence>
<dbReference type="OrthoDB" id="5673at2759"/>